<dbReference type="PANTHER" id="PTHR33623">
    <property type="entry name" value="OS04G0572500 PROTEIN"/>
    <property type="match status" value="1"/>
</dbReference>
<accession>A0ABR2QCG9</accession>
<dbReference type="PANTHER" id="PTHR33623:SF17">
    <property type="entry name" value="DUF4378 DOMAIN-CONTAINING PROTEIN"/>
    <property type="match status" value="1"/>
</dbReference>
<feature type="compositionally biased region" description="Low complexity" evidence="1">
    <location>
        <begin position="227"/>
        <end position="237"/>
    </location>
</feature>
<dbReference type="EMBL" id="JBBPBN010000041">
    <property type="protein sequence ID" value="KAK8998367.1"/>
    <property type="molecule type" value="Genomic_DNA"/>
</dbReference>
<proteinExistence type="predicted"/>
<feature type="region of interest" description="Disordered" evidence="1">
    <location>
        <begin position="1"/>
        <end position="26"/>
    </location>
</feature>
<gene>
    <name evidence="2" type="ORF">V6N11_083758</name>
</gene>
<feature type="region of interest" description="Disordered" evidence="1">
    <location>
        <begin position="227"/>
        <end position="256"/>
    </location>
</feature>
<name>A0ABR2QCG9_9ROSI</name>
<comment type="caution">
    <text evidence="2">The sequence shown here is derived from an EMBL/GenBank/DDBJ whole genome shotgun (WGS) entry which is preliminary data.</text>
</comment>
<keyword evidence="3" id="KW-1185">Reference proteome</keyword>
<dbReference type="Proteomes" id="UP001396334">
    <property type="component" value="Unassembled WGS sequence"/>
</dbReference>
<evidence type="ECO:0000313" key="2">
    <source>
        <dbReference type="EMBL" id="KAK8998367.1"/>
    </source>
</evidence>
<organism evidence="2 3">
    <name type="scientific">Hibiscus sabdariffa</name>
    <name type="common">roselle</name>
    <dbReference type="NCBI Taxonomy" id="183260"/>
    <lineage>
        <taxon>Eukaryota</taxon>
        <taxon>Viridiplantae</taxon>
        <taxon>Streptophyta</taxon>
        <taxon>Embryophyta</taxon>
        <taxon>Tracheophyta</taxon>
        <taxon>Spermatophyta</taxon>
        <taxon>Magnoliopsida</taxon>
        <taxon>eudicotyledons</taxon>
        <taxon>Gunneridae</taxon>
        <taxon>Pentapetalae</taxon>
        <taxon>rosids</taxon>
        <taxon>malvids</taxon>
        <taxon>Malvales</taxon>
        <taxon>Malvaceae</taxon>
        <taxon>Malvoideae</taxon>
        <taxon>Hibiscus</taxon>
    </lineage>
</organism>
<evidence type="ECO:0000256" key="1">
    <source>
        <dbReference type="SAM" id="MobiDB-lite"/>
    </source>
</evidence>
<feature type="compositionally biased region" description="Polar residues" evidence="1">
    <location>
        <begin position="1"/>
        <end position="16"/>
    </location>
</feature>
<reference evidence="2 3" key="1">
    <citation type="journal article" date="2024" name="G3 (Bethesda)">
        <title>Genome assembly of Hibiscus sabdariffa L. provides insights into metabolisms of medicinal natural products.</title>
        <authorList>
            <person name="Kim T."/>
        </authorList>
    </citation>
    <scope>NUCLEOTIDE SEQUENCE [LARGE SCALE GENOMIC DNA]</scope>
    <source>
        <strain evidence="2">TK-2024</strain>
        <tissue evidence="2">Old leaves</tissue>
    </source>
</reference>
<evidence type="ECO:0000313" key="3">
    <source>
        <dbReference type="Proteomes" id="UP001396334"/>
    </source>
</evidence>
<sequence length="345" mass="38975">MAASSTISCSNYNHNSTQRKHNSPLERRPRMLKDFLHDDPNSFSSNGFKSFPRKSCQNSSIFPENLNNGQRLQRCRSKAASTTISVFQAMINAIKSIHFASSVKSPSILLPRSLSRKLSKRNSESQLIEESNGTEIKITVTIKDIIRWKSFRDLVEEKSLPSDFASSCTTAATTTTGSNTPCSSNGSSWCDSDFTSEYLPSEEFGENEVDIAGKKFSPCVGKDPMKTKTTTKTAAKTDMGPKYASEETEQKSPPSVLDFEHGEEMETGWDRNGELEFEMTKLVKAWIDGKHSETTRREACVREMEREGRWRNCRFQFHEEEEELAMGVERWVMNALVDELLVDLV</sequence>
<protein>
    <submittedName>
        <fullName evidence="2">Uncharacterized protein</fullName>
    </submittedName>
</protein>
<feature type="region of interest" description="Disordered" evidence="1">
    <location>
        <begin position="167"/>
        <end position="187"/>
    </location>
</feature>